<dbReference type="EMBL" id="SSTD01002133">
    <property type="protein sequence ID" value="TYK28271.1"/>
    <property type="molecule type" value="Genomic_DNA"/>
</dbReference>
<dbReference type="Proteomes" id="UP000321947">
    <property type="component" value="Unassembled WGS sequence"/>
</dbReference>
<reference evidence="3 4" key="1">
    <citation type="submission" date="2019-08" db="EMBL/GenBank/DDBJ databases">
        <title>Draft genome sequences of two oriental melons (Cucumis melo L. var makuwa).</title>
        <authorList>
            <person name="Kwon S.-Y."/>
        </authorList>
    </citation>
    <scope>NUCLEOTIDE SEQUENCE [LARGE SCALE GENOMIC DNA]</scope>
    <source>
        <strain evidence="4">cv. Chang Bougi</strain>
        <strain evidence="3">cv. SW 3</strain>
        <tissue evidence="1">Leaf</tissue>
    </source>
</reference>
<dbReference type="Proteomes" id="UP000321393">
    <property type="component" value="Unassembled WGS sequence"/>
</dbReference>
<proteinExistence type="predicted"/>
<evidence type="ECO:0000313" key="2">
    <source>
        <dbReference type="EMBL" id="TYK28271.1"/>
    </source>
</evidence>
<evidence type="ECO:0000313" key="1">
    <source>
        <dbReference type="EMBL" id="KAA0048475.1"/>
    </source>
</evidence>
<comment type="caution">
    <text evidence="1">The sequence shown here is derived from an EMBL/GenBank/DDBJ whole genome shotgun (WGS) entry which is preliminary data.</text>
</comment>
<evidence type="ECO:0000313" key="4">
    <source>
        <dbReference type="Proteomes" id="UP000321947"/>
    </source>
</evidence>
<accession>A0A5A7U4C2</accession>
<protein>
    <submittedName>
        <fullName evidence="1">NBS-LRR type resistance protein</fullName>
    </submittedName>
</protein>
<organism evidence="1 3">
    <name type="scientific">Cucumis melo var. makuwa</name>
    <name type="common">Oriental melon</name>
    <dbReference type="NCBI Taxonomy" id="1194695"/>
    <lineage>
        <taxon>Eukaryota</taxon>
        <taxon>Viridiplantae</taxon>
        <taxon>Streptophyta</taxon>
        <taxon>Embryophyta</taxon>
        <taxon>Tracheophyta</taxon>
        <taxon>Spermatophyta</taxon>
        <taxon>Magnoliopsida</taxon>
        <taxon>eudicotyledons</taxon>
        <taxon>Gunneridae</taxon>
        <taxon>Pentapetalae</taxon>
        <taxon>rosids</taxon>
        <taxon>fabids</taxon>
        <taxon>Cucurbitales</taxon>
        <taxon>Cucurbitaceae</taxon>
        <taxon>Benincaseae</taxon>
        <taxon>Cucumis</taxon>
    </lineage>
</organism>
<gene>
    <name evidence="2" type="ORF">E5676_scaffold600G00790</name>
    <name evidence="1" type="ORF">E6C27_scaffold61G00780</name>
</gene>
<dbReference type="AlphaFoldDB" id="A0A5A7U4C2"/>
<dbReference type="EMBL" id="SSTE01012822">
    <property type="protein sequence ID" value="KAA0048475.1"/>
    <property type="molecule type" value="Genomic_DNA"/>
</dbReference>
<sequence>MASGLSIFSRHFRGASGVPLYKELFQFCTMSSFLSGFKDTDVLFLEFDDKLSNVGGSFRWMRLNLLRLLGDVNSFDSLNWRAGLWYVCETYISSSLPWWADVGQEYVEVFKGALQDMQSNYGRTRMLDKSSLTIKVASLSRFYNDNTRLLRNEMSQSTMWSYSRKHMLGVANSFCRLLRMDVDEIFEKLLGRRIRLLKRTEKDLRAANTANGRNEEDGRRNESSIEGILALAVWTCCNMAYAAIRRQTSEKPSLMLFPIFADALPHLKSSNLL</sequence>
<evidence type="ECO:0000313" key="3">
    <source>
        <dbReference type="Proteomes" id="UP000321393"/>
    </source>
</evidence>
<name>A0A5A7U4C2_CUCMM</name>